<comment type="subunit">
    <text evidence="11">Part of an enzyme complex containing four subunits: a flavoprotein, an iron-sulfur protein, plus two membrane-anchoring proteins, SdhC and SdhD. The complex can form homotrimers.</text>
</comment>
<dbReference type="Pfam" id="PF01127">
    <property type="entry name" value="Sdh_cyt"/>
    <property type="match status" value="1"/>
</dbReference>
<keyword evidence="5 12" id="KW-0349">Heme</keyword>
<keyword evidence="6 13" id="KW-0812">Transmembrane</keyword>
<dbReference type="NCBIfam" id="TIGR02970">
    <property type="entry name" value="succ_dehyd_cytB"/>
    <property type="match status" value="1"/>
</dbReference>
<protein>
    <recommendedName>
        <fullName evidence="4">Succinate dehydrogenase cytochrome b556 subunit</fullName>
    </recommendedName>
</protein>
<evidence type="ECO:0000256" key="13">
    <source>
        <dbReference type="SAM" id="Phobius"/>
    </source>
</evidence>
<dbReference type="InterPro" id="IPR014314">
    <property type="entry name" value="Succ_DH_cytb556"/>
</dbReference>
<dbReference type="InterPro" id="IPR018495">
    <property type="entry name" value="Succ_DH_cyt_bsu_CS"/>
</dbReference>
<dbReference type="GO" id="GO:0046872">
    <property type="term" value="F:metal ion binding"/>
    <property type="evidence" value="ECO:0007669"/>
    <property type="project" value="UniProtKB-KW"/>
</dbReference>
<accession>A0A7W8D2W7</accession>
<evidence type="ECO:0000256" key="12">
    <source>
        <dbReference type="PIRSR" id="PIRSR000178-1"/>
    </source>
</evidence>
<dbReference type="GO" id="GO:0006099">
    <property type="term" value="P:tricarboxylic acid cycle"/>
    <property type="evidence" value="ECO:0007669"/>
    <property type="project" value="InterPro"/>
</dbReference>
<dbReference type="GO" id="GO:0009055">
    <property type="term" value="F:electron transfer activity"/>
    <property type="evidence" value="ECO:0007669"/>
    <property type="project" value="InterPro"/>
</dbReference>
<dbReference type="RefSeq" id="WP_183959433.1">
    <property type="nucleotide sequence ID" value="NZ_JACHHP010000001.1"/>
</dbReference>
<keyword evidence="15" id="KW-1185">Reference proteome</keyword>
<dbReference type="InterPro" id="IPR034804">
    <property type="entry name" value="SQR/QFR_C/D"/>
</dbReference>
<dbReference type="GO" id="GO:0016020">
    <property type="term" value="C:membrane"/>
    <property type="evidence" value="ECO:0007669"/>
    <property type="project" value="UniProtKB-SubCell"/>
</dbReference>
<gene>
    <name evidence="14" type="ORF">HNQ52_000481</name>
</gene>
<evidence type="ECO:0000256" key="11">
    <source>
        <dbReference type="ARBA" id="ARBA00025912"/>
    </source>
</evidence>
<dbReference type="Gene3D" id="1.20.1300.10">
    <property type="entry name" value="Fumarate reductase/succinate dehydrogenase, transmembrane subunit"/>
    <property type="match status" value="1"/>
</dbReference>
<dbReference type="PANTHER" id="PTHR10978:SF5">
    <property type="entry name" value="SUCCINATE DEHYDROGENASE CYTOCHROME B560 SUBUNIT, MITOCHONDRIAL"/>
    <property type="match status" value="1"/>
</dbReference>
<organism evidence="14 15">
    <name type="scientific">Chiayiivirga flava</name>
    <dbReference type="NCBI Taxonomy" id="659595"/>
    <lineage>
        <taxon>Bacteria</taxon>
        <taxon>Pseudomonadati</taxon>
        <taxon>Pseudomonadota</taxon>
        <taxon>Gammaproteobacteria</taxon>
        <taxon>Lysobacterales</taxon>
        <taxon>Lysobacteraceae</taxon>
        <taxon>Chiayiivirga</taxon>
    </lineage>
</organism>
<keyword evidence="10 13" id="KW-0472">Membrane</keyword>
<evidence type="ECO:0000256" key="2">
    <source>
        <dbReference type="ARBA" id="ARBA00004141"/>
    </source>
</evidence>
<dbReference type="InterPro" id="IPR000701">
    <property type="entry name" value="SuccDH_FuR_B_TM-su"/>
</dbReference>
<dbReference type="PIRSF" id="PIRSF000178">
    <property type="entry name" value="SDH_cyt_b560"/>
    <property type="match status" value="1"/>
</dbReference>
<keyword evidence="8 13" id="KW-1133">Transmembrane helix</keyword>
<sequence>MTQRERPLSPHLQVYRFQITMTMSILHRITGVVLSIGAFGMVWWLTAVAAGPQAHAQFMACATSVPGLVIVFGALFCVVYHFFNGLRHLAWDVGLGFEIPQFYRSGWTVVALTAIVTVALWLLALRQLGLLGAAA</sequence>
<evidence type="ECO:0000256" key="9">
    <source>
        <dbReference type="ARBA" id="ARBA00023004"/>
    </source>
</evidence>
<evidence type="ECO:0000256" key="7">
    <source>
        <dbReference type="ARBA" id="ARBA00022723"/>
    </source>
</evidence>
<dbReference type="SUPFAM" id="SSF81343">
    <property type="entry name" value="Fumarate reductase respiratory complex transmembrane subunits"/>
    <property type="match status" value="1"/>
</dbReference>
<evidence type="ECO:0000256" key="1">
    <source>
        <dbReference type="ARBA" id="ARBA00004050"/>
    </source>
</evidence>
<dbReference type="PROSITE" id="PS01000">
    <property type="entry name" value="SDH_CYT_1"/>
    <property type="match status" value="1"/>
</dbReference>
<evidence type="ECO:0000313" key="14">
    <source>
        <dbReference type="EMBL" id="MBB5206965.1"/>
    </source>
</evidence>
<feature type="transmembrane region" description="Helical" evidence="13">
    <location>
        <begin position="58"/>
        <end position="83"/>
    </location>
</feature>
<comment type="subcellular location">
    <subcellularLocation>
        <location evidence="2">Membrane</location>
        <topology evidence="2">Multi-pass membrane protein</topology>
    </subcellularLocation>
</comment>
<keyword evidence="7 12" id="KW-0479">Metal-binding</keyword>
<evidence type="ECO:0000256" key="5">
    <source>
        <dbReference type="ARBA" id="ARBA00022617"/>
    </source>
</evidence>
<dbReference type="CDD" id="cd03499">
    <property type="entry name" value="SQR_TypeC_SdhC"/>
    <property type="match status" value="1"/>
</dbReference>
<dbReference type="EMBL" id="JACHHP010000001">
    <property type="protein sequence ID" value="MBB5206965.1"/>
    <property type="molecule type" value="Genomic_DNA"/>
</dbReference>
<evidence type="ECO:0000256" key="4">
    <source>
        <dbReference type="ARBA" id="ARBA00020076"/>
    </source>
</evidence>
<dbReference type="Proteomes" id="UP000521199">
    <property type="component" value="Unassembled WGS sequence"/>
</dbReference>
<dbReference type="PROSITE" id="PS01001">
    <property type="entry name" value="SDH_CYT_2"/>
    <property type="match status" value="1"/>
</dbReference>
<evidence type="ECO:0000256" key="6">
    <source>
        <dbReference type="ARBA" id="ARBA00022692"/>
    </source>
</evidence>
<evidence type="ECO:0000256" key="8">
    <source>
        <dbReference type="ARBA" id="ARBA00022989"/>
    </source>
</evidence>
<feature type="binding site" description="axial binding residue" evidence="12">
    <location>
        <position position="81"/>
    </location>
    <ligand>
        <name>heme</name>
        <dbReference type="ChEBI" id="CHEBI:30413"/>
        <note>ligand shared with second transmembrane subunit</note>
    </ligand>
    <ligandPart>
        <name>Fe</name>
        <dbReference type="ChEBI" id="CHEBI:18248"/>
    </ligandPart>
</feature>
<comment type="cofactor">
    <cofactor evidence="12">
        <name>heme</name>
        <dbReference type="ChEBI" id="CHEBI:30413"/>
    </cofactor>
    <text evidence="12">The heme is bound between the two transmembrane subunits.</text>
</comment>
<proteinExistence type="inferred from homology"/>
<comment type="caution">
    <text evidence="14">The sequence shown here is derived from an EMBL/GenBank/DDBJ whole genome shotgun (WGS) entry which is preliminary data.</text>
</comment>
<evidence type="ECO:0000313" key="15">
    <source>
        <dbReference type="Proteomes" id="UP000521199"/>
    </source>
</evidence>
<name>A0A7W8D2W7_9GAMM</name>
<keyword evidence="9 12" id="KW-0408">Iron</keyword>
<dbReference type="AlphaFoldDB" id="A0A7W8D2W7"/>
<comment type="similarity">
    <text evidence="3">Belongs to the cytochrome b560 family.</text>
</comment>
<feature type="transmembrane region" description="Helical" evidence="13">
    <location>
        <begin position="103"/>
        <end position="125"/>
    </location>
</feature>
<evidence type="ECO:0000256" key="3">
    <source>
        <dbReference type="ARBA" id="ARBA00007244"/>
    </source>
</evidence>
<comment type="function">
    <text evidence="1">Membrane-anchoring subunit of succinate dehydrogenase (SDH).</text>
</comment>
<reference evidence="14 15" key="1">
    <citation type="submission" date="2020-08" db="EMBL/GenBank/DDBJ databases">
        <title>Genomic Encyclopedia of Type Strains, Phase IV (KMG-IV): sequencing the most valuable type-strain genomes for metagenomic binning, comparative biology and taxonomic classification.</title>
        <authorList>
            <person name="Goeker M."/>
        </authorList>
    </citation>
    <scope>NUCLEOTIDE SEQUENCE [LARGE SCALE GENOMIC DNA]</scope>
    <source>
        <strain evidence="14 15">DSM 24163</strain>
    </source>
</reference>
<feature type="transmembrane region" description="Helical" evidence="13">
    <location>
        <begin position="25"/>
        <end position="46"/>
    </location>
</feature>
<evidence type="ECO:0000256" key="10">
    <source>
        <dbReference type="ARBA" id="ARBA00023136"/>
    </source>
</evidence>
<dbReference type="PANTHER" id="PTHR10978">
    <property type="entry name" value="SUCCINATE DEHYDROGENASE CYTOCHROME B560 SUBUNIT"/>
    <property type="match status" value="1"/>
</dbReference>